<organism evidence="2 3">
    <name type="scientific">Bradyrhizobium vignae</name>
    <dbReference type="NCBI Taxonomy" id="1549949"/>
    <lineage>
        <taxon>Bacteria</taxon>
        <taxon>Pseudomonadati</taxon>
        <taxon>Pseudomonadota</taxon>
        <taxon>Alphaproteobacteria</taxon>
        <taxon>Hyphomicrobiales</taxon>
        <taxon>Nitrobacteraceae</taxon>
        <taxon>Bradyrhizobium</taxon>
    </lineage>
</organism>
<dbReference type="Proteomes" id="UP000246085">
    <property type="component" value="Chromosome BRAD3257"/>
</dbReference>
<dbReference type="Pfam" id="PF06776">
    <property type="entry name" value="IalB"/>
    <property type="match status" value="1"/>
</dbReference>
<dbReference type="EMBL" id="LS398110">
    <property type="protein sequence ID" value="SPP96106.1"/>
    <property type="molecule type" value="Genomic_DNA"/>
</dbReference>
<proteinExistence type="predicted"/>
<dbReference type="InterPro" id="IPR038696">
    <property type="entry name" value="IalB_sf"/>
</dbReference>
<name>A0A2U3Q419_9BRAD</name>
<accession>A0A2U3Q419</accession>
<feature type="region of interest" description="Disordered" evidence="1">
    <location>
        <begin position="1"/>
        <end position="24"/>
    </location>
</feature>
<feature type="region of interest" description="Disordered" evidence="1">
    <location>
        <begin position="61"/>
        <end position="87"/>
    </location>
</feature>
<protein>
    <submittedName>
        <fullName evidence="2">Invasion protein B, involved in pathogenesis</fullName>
    </submittedName>
</protein>
<dbReference type="KEGG" id="bvz:BRAD3257_5150"/>
<dbReference type="AlphaFoldDB" id="A0A2U3Q419"/>
<reference evidence="2 3" key="1">
    <citation type="submission" date="2018-03" db="EMBL/GenBank/DDBJ databases">
        <authorList>
            <person name="Gully D."/>
        </authorList>
    </citation>
    <scope>NUCLEOTIDE SEQUENCE [LARGE SCALE GENOMIC DNA]</scope>
    <source>
        <strain evidence="2">ORS3257</strain>
    </source>
</reference>
<evidence type="ECO:0000256" key="1">
    <source>
        <dbReference type="SAM" id="MobiDB-lite"/>
    </source>
</evidence>
<sequence length="222" mass="23342">MKRPSAAASRKPPSKLAPRLPRRYSETPVRKCGFAMPMQSRLVALAAAALLSAGAAHAQQGAKKNAAPPAAQPAPAPTQAQADSASGQPGWIVRCTSASRDAALECAMEQNAVLTKTGQTVVLINIRITPDTRTPIALLQLPLGLNLPVGAKLQVDEGKTVDLQIQTCENRGCYASTPVVPDLLAALRSGKQLKVSFQNMAKETIAIPMPLGDFAAAYDKIK</sequence>
<dbReference type="Gene3D" id="2.60.40.1880">
    <property type="entry name" value="Invasion associated locus B (IalB) protein"/>
    <property type="match status" value="1"/>
</dbReference>
<gene>
    <name evidence="2" type="ORF">BRAD3257_5150</name>
</gene>
<evidence type="ECO:0000313" key="2">
    <source>
        <dbReference type="EMBL" id="SPP96106.1"/>
    </source>
</evidence>
<dbReference type="InterPro" id="IPR010642">
    <property type="entry name" value="Invasion_prot_B"/>
</dbReference>
<evidence type="ECO:0000313" key="3">
    <source>
        <dbReference type="Proteomes" id="UP000246085"/>
    </source>
</evidence>